<organism evidence="7 8">
    <name type="scientific">Cryptococcus depauperatus CBS 7841</name>
    <dbReference type="NCBI Taxonomy" id="1295531"/>
    <lineage>
        <taxon>Eukaryota</taxon>
        <taxon>Fungi</taxon>
        <taxon>Dikarya</taxon>
        <taxon>Basidiomycota</taxon>
        <taxon>Agaricomycotina</taxon>
        <taxon>Tremellomycetes</taxon>
        <taxon>Tremellales</taxon>
        <taxon>Cryptococcaceae</taxon>
        <taxon>Cryptococcus</taxon>
    </lineage>
</organism>
<dbReference type="PROSITE" id="PS50405">
    <property type="entry name" value="GST_CTER"/>
    <property type="match status" value="1"/>
</dbReference>
<reference evidence="7" key="3">
    <citation type="submission" date="2024-01" db="EMBL/GenBank/DDBJ databases">
        <authorList>
            <person name="Coelho M.A."/>
            <person name="David-Palma M."/>
            <person name="Shea T."/>
            <person name="Sun S."/>
            <person name="Cuomo C.A."/>
            <person name="Heitman J."/>
        </authorList>
    </citation>
    <scope>NUCLEOTIDE SEQUENCE</scope>
    <source>
        <strain evidence="7">CBS 7841</strain>
    </source>
</reference>
<evidence type="ECO:0000259" key="5">
    <source>
        <dbReference type="PROSITE" id="PS50405"/>
    </source>
</evidence>
<dbReference type="InterPro" id="IPR012340">
    <property type="entry name" value="NA-bd_OB-fold"/>
</dbReference>
<dbReference type="SUPFAM" id="SSF47616">
    <property type="entry name" value="GST C-terminal domain-like"/>
    <property type="match status" value="1"/>
</dbReference>
<protein>
    <submittedName>
        <fullName evidence="7">Methionine-tRNA ligase, beta subunit</fullName>
    </submittedName>
</protein>
<keyword evidence="2 3" id="KW-0694">RNA-binding</keyword>
<dbReference type="InterPro" id="IPR036282">
    <property type="entry name" value="Glutathione-S-Trfase_C_sf"/>
</dbReference>
<feature type="domain" description="GST C-terminal" evidence="5">
    <location>
        <begin position="1"/>
        <end position="146"/>
    </location>
</feature>
<dbReference type="Gene3D" id="2.40.50.140">
    <property type="entry name" value="Nucleic acid-binding proteins"/>
    <property type="match status" value="1"/>
</dbReference>
<dbReference type="Proteomes" id="UP000094043">
    <property type="component" value="Chromosome 3"/>
</dbReference>
<evidence type="ECO:0000313" key="8">
    <source>
        <dbReference type="Proteomes" id="UP000094043"/>
    </source>
</evidence>
<dbReference type="Pfam" id="PF01588">
    <property type="entry name" value="tRNA_bind"/>
    <property type="match status" value="1"/>
</dbReference>
<dbReference type="GO" id="GO:0016874">
    <property type="term" value="F:ligase activity"/>
    <property type="evidence" value="ECO:0007669"/>
    <property type="project" value="UniProtKB-KW"/>
</dbReference>
<evidence type="ECO:0000313" key="7">
    <source>
        <dbReference type="EMBL" id="WVN87837.1"/>
    </source>
</evidence>
<dbReference type="InterPro" id="IPR002547">
    <property type="entry name" value="tRNA-bd_dom"/>
</dbReference>
<name>A0AAJ8JSZ9_9TREE</name>
<dbReference type="PANTHER" id="PTHR11586:SF33">
    <property type="entry name" value="AMINOACYL TRNA SYNTHASE COMPLEX-INTERACTING MULTIFUNCTIONAL PROTEIN 1"/>
    <property type="match status" value="1"/>
</dbReference>
<feature type="compositionally biased region" description="Basic and acidic residues" evidence="4">
    <location>
        <begin position="197"/>
        <end position="208"/>
    </location>
</feature>
<feature type="domain" description="TRNA-binding" evidence="6">
    <location>
        <begin position="219"/>
        <end position="325"/>
    </location>
</feature>
<dbReference type="SUPFAM" id="SSF50249">
    <property type="entry name" value="Nucleic acid-binding proteins"/>
    <property type="match status" value="1"/>
</dbReference>
<dbReference type="AlphaFoldDB" id="A0AAJ8JSZ9"/>
<dbReference type="RefSeq" id="XP_066068537.1">
    <property type="nucleotide sequence ID" value="XM_066212440.1"/>
</dbReference>
<evidence type="ECO:0000256" key="4">
    <source>
        <dbReference type="SAM" id="MobiDB-lite"/>
    </source>
</evidence>
<dbReference type="GeneID" id="91087243"/>
<evidence type="ECO:0000256" key="3">
    <source>
        <dbReference type="PROSITE-ProRule" id="PRU00209"/>
    </source>
</evidence>
<dbReference type="EMBL" id="CP143786">
    <property type="protein sequence ID" value="WVN87837.1"/>
    <property type="molecule type" value="Genomic_DNA"/>
</dbReference>
<dbReference type="GO" id="GO:0017102">
    <property type="term" value="C:methionyl glutamyl tRNA synthetase complex"/>
    <property type="evidence" value="ECO:0007669"/>
    <property type="project" value="TreeGrafter"/>
</dbReference>
<dbReference type="GO" id="GO:0000049">
    <property type="term" value="F:tRNA binding"/>
    <property type="evidence" value="ECO:0007669"/>
    <property type="project" value="UniProtKB-UniRule"/>
</dbReference>
<evidence type="ECO:0000256" key="2">
    <source>
        <dbReference type="ARBA" id="ARBA00022884"/>
    </source>
</evidence>
<evidence type="ECO:0000259" key="6">
    <source>
        <dbReference type="PROSITE" id="PS50886"/>
    </source>
</evidence>
<keyword evidence="1 3" id="KW-0820">tRNA-binding</keyword>
<evidence type="ECO:0000256" key="1">
    <source>
        <dbReference type="ARBA" id="ARBA00022555"/>
    </source>
</evidence>
<reference evidence="7" key="2">
    <citation type="journal article" date="2022" name="Elife">
        <title>Obligate sexual reproduction of a homothallic fungus closely related to the Cryptococcus pathogenic species complex.</title>
        <authorList>
            <person name="Passer A.R."/>
            <person name="Clancey S.A."/>
            <person name="Shea T."/>
            <person name="David-Palma M."/>
            <person name="Averette A.F."/>
            <person name="Boekhout T."/>
            <person name="Porcel B.M."/>
            <person name="Nowrousian M."/>
            <person name="Cuomo C.A."/>
            <person name="Sun S."/>
            <person name="Heitman J."/>
            <person name="Coelho M.A."/>
        </authorList>
    </citation>
    <scope>NUCLEOTIDE SEQUENCE</scope>
    <source>
        <strain evidence="7">CBS 7841</strain>
    </source>
</reference>
<dbReference type="KEGG" id="cdep:91087243"/>
<dbReference type="CDD" id="cd02799">
    <property type="entry name" value="tRNA_bind_EMAP-II_like"/>
    <property type="match status" value="1"/>
</dbReference>
<dbReference type="PANTHER" id="PTHR11586">
    <property type="entry name" value="TRNA-AMINOACYLATION COFACTOR ARC1 FAMILY MEMBER"/>
    <property type="match status" value="1"/>
</dbReference>
<feature type="region of interest" description="Disordered" evidence="4">
    <location>
        <begin position="192"/>
        <end position="221"/>
    </location>
</feature>
<keyword evidence="8" id="KW-1185">Reference proteome</keyword>
<sequence length="393" mass="42935">MFYRQAPIQICPSQMCSQIHRFIAIAVKTDPLLLGKDEKDKQEIEKLTDKTEALAKDLPSLNEKLTPLTYLYSNYPSTADISLYAQLHPSLVDAPITQHSALPALLRYFLHIQSLPSVSAARKELPNAYPTLEIDISTLPAPKKKAPAPKEKKDKATSTTIAGTLAESASAAVSSVTSMAAGTLEAAKEVVLGESQGKQEKKKKEPKAVKPSTTATKPSPGMIDLRVGKVLEVKRHPNAELLYIESIDVGEPEPRTICSGLVGHMTEDDIHGTTVIVVCNMKPMSMRGVTSYGMLLCASVKEGKESGKVQFVLPPEGSQPGERVYFEGEEYENATPIPQLNPKKKIFETIQPHFTTLEDRTAVWIDPETKSVHRIRTKDGFLKSASFVGASLS</sequence>
<accession>A0AAJ8JSZ9</accession>
<reference evidence="7" key="1">
    <citation type="submission" date="2016-06" db="EMBL/GenBank/DDBJ databases">
        <authorList>
            <person name="Cuomo C."/>
            <person name="Litvintseva A."/>
            <person name="Heitman J."/>
            <person name="Chen Y."/>
            <person name="Sun S."/>
            <person name="Springer D."/>
            <person name="Dromer F."/>
            <person name="Young S."/>
            <person name="Zeng Q."/>
            <person name="Chapman S."/>
            <person name="Gujja S."/>
            <person name="Saif S."/>
            <person name="Birren B."/>
        </authorList>
    </citation>
    <scope>NUCLEOTIDE SEQUENCE</scope>
    <source>
        <strain evidence="7">CBS 7841</strain>
    </source>
</reference>
<proteinExistence type="predicted"/>
<dbReference type="Gene3D" id="1.20.1050.130">
    <property type="match status" value="1"/>
</dbReference>
<keyword evidence="7" id="KW-0436">Ligase</keyword>
<gene>
    <name evidence="7" type="ORF">L203_103032</name>
</gene>
<dbReference type="InterPro" id="IPR051270">
    <property type="entry name" value="Tyrosine-tRNA_ligase_regulator"/>
</dbReference>
<dbReference type="PROSITE" id="PS50886">
    <property type="entry name" value="TRBD"/>
    <property type="match status" value="1"/>
</dbReference>
<dbReference type="InterPro" id="IPR010987">
    <property type="entry name" value="Glutathione-S-Trfase_C-like"/>
</dbReference>